<evidence type="ECO:0000256" key="8">
    <source>
        <dbReference type="ARBA" id="ARBA00022679"/>
    </source>
</evidence>
<dbReference type="PROSITE" id="PS00110">
    <property type="entry name" value="PYRUVATE_KINASE"/>
    <property type="match status" value="1"/>
</dbReference>
<dbReference type="Gene3D" id="3.40.1380.20">
    <property type="entry name" value="Pyruvate kinase, C-terminal domain"/>
    <property type="match status" value="1"/>
</dbReference>
<evidence type="ECO:0000256" key="17">
    <source>
        <dbReference type="ARBA" id="ARBA00048152"/>
    </source>
</evidence>
<comment type="cofactor">
    <cofactor evidence="1">
        <name>Mg(2+)</name>
        <dbReference type="ChEBI" id="CHEBI:18420"/>
    </cofactor>
</comment>
<reference evidence="22 23" key="1">
    <citation type="submission" date="2019-09" db="EMBL/GenBank/DDBJ databases">
        <title>Genome sequencing of strain KACC 19322.</title>
        <authorList>
            <person name="Heo J."/>
            <person name="Kim S.-J."/>
            <person name="Kim J.-S."/>
            <person name="Hong S.-B."/>
            <person name="Kwon S.-W."/>
        </authorList>
    </citation>
    <scope>NUCLEOTIDE SEQUENCE [LARGE SCALE GENOMIC DNA]</scope>
    <source>
        <strain evidence="22 23">KACC 19322</strain>
    </source>
</reference>
<evidence type="ECO:0000259" key="20">
    <source>
        <dbReference type="Pfam" id="PF00224"/>
    </source>
</evidence>
<dbReference type="InterPro" id="IPR040442">
    <property type="entry name" value="Pyrv_kinase-like_dom_sf"/>
</dbReference>
<dbReference type="Pfam" id="PF02887">
    <property type="entry name" value="PK_C"/>
    <property type="match status" value="1"/>
</dbReference>
<evidence type="ECO:0000256" key="14">
    <source>
        <dbReference type="ARBA" id="ARBA00022958"/>
    </source>
</evidence>
<keyword evidence="12" id="KW-0067">ATP-binding</keyword>
<dbReference type="Gene3D" id="2.40.33.10">
    <property type="entry name" value="PK beta-barrel domain-like"/>
    <property type="match status" value="1"/>
</dbReference>
<dbReference type="SUPFAM" id="SSF50800">
    <property type="entry name" value="PK beta-barrel domain-like"/>
    <property type="match status" value="1"/>
</dbReference>
<dbReference type="GO" id="GO:0005524">
    <property type="term" value="F:ATP binding"/>
    <property type="evidence" value="ECO:0007669"/>
    <property type="project" value="UniProtKB-KW"/>
</dbReference>
<sequence>MRRAKIVATLGPATSSYENLRAIIDAGVNVARMNLSHGSYDVHEEIYANIRRAAADAGQPVAVLVDLQGPKIRLGKFENGPHELAVGDIFTITTEDVPGTKELVGTTFKGLPQDVKPGDFLLIDDGKVKVQVLDTDGVRVRTQVIVAGPVSNNKGINLPGVAVNVPALSEKDEADLRWGLGLGADYIALSFVRDARDVTRVHEIMAEEGRKVPVIAKIEKPQAVDALEEIIDAFDGIMVARGDLAVELPLEAVPVVQKHAVELCRRMAKPVIVATQMLESMTHSPVPTRAEASDVANAVLDGADAVMLSGETSVGEYPVVTVQTMARIIASTEEHGLERIAPLGTKPRTQGGAITLAAAEVASFVDAKFVCVFTESGDSARRMSRLRFPIPMKAFTPDEAIRRRMNLTWGIESFLVERVKHTDAMYKQVDEILLENKLAELGDKVVVISGSPPGIPGSTNDLRVHVVGDAINRVTPVWESGDHAD</sequence>
<evidence type="ECO:0000256" key="15">
    <source>
        <dbReference type="ARBA" id="ARBA00023152"/>
    </source>
</evidence>
<dbReference type="InterPro" id="IPR001697">
    <property type="entry name" value="Pyr_Knase"/>
</dbReference>
<keyword evidence="10" id="KW-0547">Nucleotide-binding</keyword>
<evidence type="ECO:0000256" key="9">
    <source>
        <dbReference type="ARBA" id="ARBA00022723"/>
    </source>
</evidence>
<evidence type="ECO:0000256" key="7">
    <source>
        <dbReference type="ARBA" id="ARBA00018587"/>
    </source>
</evidence>
<keyword evidence="8 19" id="KW-0808">Transferase</keyword>
<dbReference type="EMBL" id="CP043504">
    <property type="protein sequence ID" value="QEO10097.1"/>
    <property type="molecule type" value="Genomic_DNA"/>
</dbReference>
<dbReference type="NCBIfam" id="NF004978">
    <property type="entry name" value="PRK06354.1"/>
    <property type="match status" value="1"/>
</dbReference>
<dbReference type="FunFam" id="3.40.1380.20:FF:000009">
    <property type="entry name" value="Pyruvate kinase"/>
    <property type="match status" value="1"/>
</dbReference>
<keyword evidence="9" id="KW-0479">Metal-binding</keyword>
<protein>
    <recommendedName>
        <fullName evidence="7 18">Pyruvate kinase</fullName>
        <ecNumber evidence="6 18">2.7.1.40</ecNumber>
    </recommendedName>
</protein>
<comment type="similarity">
    <text evidence="4 19">Belongs to the pyruvate kinase family.</text>
</comment>
<dbReference type="KEGG" id="lyk:FLP23_08810"/>
<dbReference type="InterPro" id="IPR015813">
    <property type="entry name" value="Pyrv/PenolPyrv_kinase-like_dom"/>
</dbReference>
<dbReference type="UniPathway" id="UPA00109">
    <property type="reaction ID" value="UER00188"/>
</dbReference>
<organism evidence="22 23">
    <name type="scientific">Protaetiibacter larvae</name>
    <dbReference type="NCBI Taxonomy" id="2592654"/>
    <lineage>
        <taxon>Bacteria</taxon>
        <taxon>Bacillati</taxon>
        <taxon>Actinomycetota</taxon>
        <taxon>Actinomycetes</taxon>
        <taxon>Micrococcales</taxon>
        <taxon>Microbacteriaceae</taxon>
        <taxon>Protaetiibacter</taxon>
    </lineage>
</organism>
<dbReference type="FunFam" id="3.20.20.60:FF:000025">
    <property type="entry name" value="Pyruvate kinase"/>
    <property type="match status" value="1"/>
</dbReference>
<dbReference type="PANTHER" id="PTHR11817">
    <property type="entry name" value="PYRUVATE KINASE"/>
    <property type="match status" value="1"/>
</dbReference>
<keyword evidence="13 19" id="KW-0460">Magnesium</keyword>
<evidence type="ECO:0000259" key="21">
    <source>
        <dbReference type="Pfam" id="PF02887"/>
    </source>
</evidence>
<keyword evidence="11 19" id="KW-0418">Kinase</keyword>
<comment type="subunit">
    <text evidence="5">Homotetramer.</text>
</comment>
<evidence type="ECO:0000256" key="13">
    <source>
        <dbReference type="ARBA" id="ARBA00022842"/>
    </source>
</evidence>
<evidence type="ECO:0000313" key="23">
    <source>
        <dbReference type="Proteomes" id="UP000322159"/>
    </source>
</evidence>
<dbReference type="GO" id="GO:0000287">
    <property type="term" value="F:magnesium ion binding"/>
    <property type="evidence" value="ECO:0007669"/>
    <property type="project" value="UniProtKB-UniRule"/>
</dbReference>
<feature type="domain" description="Pyruvate kinase C-terminal" evidence="21">
    <location>
        <begin position="353"/>
        <end position="465"/>
    </location>
</feature>
<evidence type="ECO:0000256" key="1">
    <source>
        <dbReference type="ARBA" id="ARBA00001946"/>
    </source>
</evidence>
<dbReference type="InterPro" id="IPR015793">
    <property type="entry name" value="Pyrv_Knase_brl"/>
</dbReference>
<feature type="domain" description="Pyruvate kinase barrel" evidence="20">
    <location>
        <begin position="1"/>
        <end position="322"/>
    </location>
</feature>
<evidence type="ECO:0000256" key="12">
    <source>
        <dbReference type="ARBA" id="ARBA00022840"/>
    </source>
</evidence>
<evidence type="ECO:0000256" key="11">
    <source>
        <dbReference type="ARBA" id="ARBA00022777"/>
    </source>
</evidence>
<dbReference type="RefSeq" id="WP_149325515.1">
    <property type="nucleotide sequence ID" value="NZ_CP043504.1"/>
</dbReference>
<comment type="catalytic activity">
    <reaction evidence="17 19">
        <text>pyruvate + ATP = phosphoenolpyruvate + ADP + H(+)</text>
        <dbReference type="Rhea" id="RHEA:18157"/>
        <dbReference type="ChEBI" id="CHEBI:15361"/>
        <dbReference type="ChEBI" id="CHEBI:15378"/>
        <dbReference type="ChEBI" id="CHEBI:30616"/>
        <dbReference type="ChEBI" id="CHEBI:58702"/>
        <dbReference type="ChEBI" id="CHEBI:456216"/>
        <dbReference type="EC" id="2.7.1.40"/>
    </reaction>
</comment>
<dbReference type="SUPFAM" id="SSF52935">
    <property type="entry name" value="PK C-terminal domain-like"/>
    <property type="match status" value="1"/>
</dbReference>
<proteinExistence type="inferred from homology"/>
<dbReference type="NCBIfam" id="NF004491">
    <property type="entry name" value="PRK05826.1"/>
    <property type="match status" value="1"/>
</dbReference>
<name>A0A5C1YB70_9MICO</name>
<dbReference type="NCBIfam" id="TIGR01064">
    <property type="entry name" value="pyruv_kin"/>
    <property type="match status" value="1"/>
</dbReference>
<dbReference type="InterPro" id="IPR015795">
    <property type="entry name" value="Pyrv_Knase_C"/>
</dbReference>
<evidence type="ECO:0000256" key="18">
    <source>
        <dbReference type="NCBIfam" id="TIGR01064"/>
    </source>
</evidence>
<dbReference type="InterPro" id="IPR015806">
    <property type="entry name" value="Pyrv_Knase_insert_dom_sf"/>
</dbReference>
<dbReference type="Proteomes" id="UP000322159">
    <property type="component" value="Chromosome"/>
</dbReference>
<dbReference type="InterPro" id="IPR011037">
    <property type="entry name" value="Pyrv_Knase-like_insert_dom_sf"/>
</dbReference>
<gene>
    <name evidence="22" type="primary">pyk</name>
    <name evidence="22" type="ORF">FLP23_08810</name>
</gene>
<evidence type="ECO:0000256" key="2">
    <source>
        <dbReference type="ARBA" id="ARBA00001958"/>
    </source>
</evidence>
<keyword evidence="16 22" id="KW-0670">Pyruvate</keyword>
<dbReference type="OrthoDB" id="9812123at2"/>
<dbReference type="SUPFAM" id="SSF51621">
    <property type="entry name" value="Phosphoenolpyruvate/pyruvate domain"/>
    <property type="match status" value="1"/>
</dbReference>
<dbReference type="PRINTS" id="PR01050">
    <property type="entry name" value="PYRUVTKNASE"/>
</dbReference>
<dbReference type="GO" id="GO:0030955">
    <property type="term" value="F:potassium ion binding"/>
    <property type="evidence" value="ECO:0007669"/>
    <property type="project" value="UniProtKB-UniRule"/>
</dbReference>
<evidence type="ECO:0000256" key="16">
    <source>
        <dbReference type="ARBA" id="ARBA00023317"/>
    </source>
</evidence>
<keyword evidence="23" id="KW-1185">Reference proteome</keyword>
<dbReference type="EC" id="2.7.1.40" evidence="6 18"/>
<dbReference type="Pfam" id="PF00224">
    <property type="entry name" value="PK"/>
    <property type="match status" value="1"/>
</dbReference>
<dbReference type="GO" id="GO:0004743">
    <property type="term" value="F:pyruvate kinase activity"/>
    <property type="evidence" value="ECO:0007669"/>
    <property type="project" value="UniProtKB-UniRule"/>
</dbReference>
<evidence type="ECO:0000256" key="4">
    <source>
        <dbReference type="ARBA" id="ARBA00008663"/>
    </source>
</evidence>
<dbReference type="InterPro" id="IPR018209">
    <property type="entry name" value="Pyrv_Knase_AS"/>
</dbReference>
<evidence type="ECO:0000256" key="19">
    <source>
        <dbReference type="RuleBase" id="RU000504"/>
    </source>
</evidence>
<keyword evidence="15 19" id="KW-0324">Glycolysis</keyword>
<comment type="pathway">
    <text evidence="3 19">Carbohydrate degradation; glycolysis; pyruvate from D-glyceraldehyde 3-phosphate: step 5/5.</text>
</comment>
<comment type="cofactor">
    <cofactor evidence="2">
        <name>K(+)</name>
        <dbReference type="ChEBI" id="CHEBI:29103"/>
    </cofactor>
</comment>
<evidence type="ECO:0000313" key="22">
    <source>
        <dbReference type="EMBL" id="QEO10097.1"/>
    </source>
</evidence>
<dbReference type="GO" id="GO:0016301">
    <property type="term" value="F:kinase activity"/>
    <property type="evidence" value="ECO:0007669"/>
    <property type="project" value="UniProtKB-KW"/>
</dbReference>
<evidence type="ECO:0000256" key="3">
    <source>
        <dbReference type="ARBA" id="ARBA00004997"/>
    </source>
</evidence>
<dbReference type="Gene3D" id="3.20.20.60">
    <property type="entry name" value="Phosphoenolpyruvate-binding domains"/>
    <property type="match status" value="1"/>
</dbReference>
<evidence type="ECO:0000256" key="5">
    <source>
        <dbReference type="ARBA" id="ARBA00011881"/>
    </source>
</evidence>
<dbReference type="InterPro" id="IPR036918">
    <property type="entry name" value="Pyrv_Knase_C_sf"/>
</dbReference>
<keyword evidence="14" id="KW-0630">Potassium</keyword>
<evidence type="ECO:0000256" key="6">
    <source>
        <dbReference type="ARBA" id="ARBA00012142"/>
    </source>
</evidence>
<dbReference type="AlphaFoldDB" id="A0A5C1YB70"/>
<evidence type="ECO:0000256" key="10">
    <source>
        <dbReference type="ARBA" id="ARBA00022741"/>
    </source>
</evidence>
<accession>A0A5C1YB70</accession>
<dbReference type="FunFam" id="2.40.33.10:FF:000001">
    <property type="entry name" value="Pyruvate kinase"/>
    <property type="match status" value="1"/>
</dbReference>